<feature type="region of interest" description="Disordered" evidence="9">
    <location>
        <begin position="1"/>
        <end position="27"/>
    </location>
</feature>
<evidence type="ECO:0000313" key="10">
    <source>
        <dbReference type="EMBL" id="GAA3067047.1"/>
    </source>
</evidence>
<keyword evidence="5 8" id="KW-0274">FAD</keyword>
<dbReference type="Proteomes" id="UP001500236">
    <property type="component" value="Unassembled WGS sequence"/>
</dbReference>
<evidence type="ECO:0000256" key="7">
    <source>
        <dbReference type="ARBA" id="ARBA00048628"/>
    </source>
</evidence>
<keyword evidence="6 8" id="KW-0560">Oxidoreductase</keyword>
<comment type="catalytic activity">
    <reaction evidence="7">
        <text>(6S)-5-methyl-5,6,7,8-tetrahydrofolate + NAD(+) = (6R)-5,10-methylene-5,6,7,8-tetrahydrofolate + NADH + H(+)</text>
        <dbReference type="Rhea" id="RHEA:19821"/>
        <dbReference type="ChEBI" id="CHEBI:15378"/>
        <dbReference type="ChEBI" id="CHEBI:15636"/>
        <dbReference type="ChEBI" id="CHEBI:18608"/>
        <dbReference type="ChEBI" id="CHEBI:57540"/>
        <dbReference type="ChEBI" id="CHEBI:57945"/>
        <dbReference type="EC" id="1.5.1.54"/>
    </reaction>
    <physiologicalReaction direction="right-to-left" evidence="7">
        <dbReference type="Rhea" id="RHEA:19823"/>
    </physiologicalReaction>
</comment>
<sequence>MTPSVPSAGTLSQHALESADHAPHTSYLVQRTRRRSLISFEVFPPRPARDGRDPWRSIELLAEAGPDYFSVTHGHNQPEGANLEVIRHLLRSTPAPVMAHLIGAGSTGAQVRRSVEQLLDLGVRDVLALRGDPPGGARKWIHQPAGLNRAAEVVRLVREVEQERLDPPEGPGARPVSISVAAYPPSGTDRDHEADLCALWEKQEAGADYAITQVFYDPEDYARLVDDARSQGIHLPVVAGLAPLTSPKRLRRLEEISGVPVPQHLLDYLAVADPAERRRRGVAATLNLIDAVLELGCPGLHLFTFNQHPAALAILDHLRIRDAARQQRGLPELS</sequence>
<dbReference type="Pfam" id="PF02219">
    <property type="entry name" value="MTHFR"/>
    <property type="match status" value="1"/>
</dbReference>
<evidence type="ECO:0000256" key="6">
    <source>
        <dbReference type="ARBA" id="ARBA00023002"/>
    </source>
</evidence>
<feature type="compositionally biased region" description="Polar residues" evidence="9">
    <location>
        <begin position="1"/>
        <end position="15"/>
    </location>
</feature>
<evidence type="ECO:0000256" key="9">
    <source>
        <dbReference type="SAM" id="MobiDB-lite"/>
    </source>
</evidence>
<proteinExistence type="inferred from homology"/>
<protein>
    <recommendedName>
        <fullName evidence="8">Methylenetetrahydrofolate reductase</fullName>
    </recommendedName>
</protein>
<dbReference type="PANTHER" id="PTHR45754:SF3">
    <property type="entry name" value="METHYLENETETRAHYDROFOLATE REDUCTASE (NADPH)"/>
    <property type="match status" value="1"/>
</dbReference>
<keyword evidence="11" id="KW-1185">Reference proteome</keyword>
<evidence type="ECO:0000313" key="11">
    <source>
        <dbReference type="Proteomes" id="UP001500236"/>
    </source>
</evidence>
<evidence type="ECO:0000256" key="4">
    <source>
        <dbReference type="ARBA" id="ARBA00022630"/>
    </source>
</evidence>
<comment type="cofactor">
    <cofactor evidence="1 8">
        <name>FAD</name>
        <dbReference type="ChEBI" id="CHEBI:57692"/>
    </cofactor>
</comment>
<dbReference type="InterPro" id="IPR029041">
    <property type="entry name" value="FAD-linked_oxidoreductase-like"/>
</dbReference>
<organism evidence="10 11">
    <name type="scientific">Nesterenkonia aethiopica</name>
    <dbReference type="NCBI Taxonomy" id="269144"/>
    <lineage>
        <taxon>Bacteria</taxon>
        <taxon>Bacillati</taxon>
        <taxon>Actinomycetota</taxon>
        <taxon>Actinomycetes</taxon>
        <taxon>Micrococcales</taxon>
        <taxon>Micrococcaceae</taxon>
        <taxon>Nesterenkonia</taxon>
    </lineage>
</organism>
<evidence type="ECO:0000256" key="3">
    <source>
        <dbReference type="ARBA" id="ARBA00006743"/>
    </source>
</evidence>
<dbReference type="CDD" id="cd00537">
    <property type="entry name" value="MTHFR"/>
    <property type="match status" value="1"/>
</dbReference>
<name>A0ABP6M2G3_9MICC</name>
<evidence type="ECO:0000256" key="5">
    <source>
        <dbReference type="ARBA" id="ARBA00022827"/>
    </source>
</evidence>
<keyword evidence="4 8" id="KW-0285">Flavoprotein</keyword>
<dbReference type="Gene3D" id="3.20.20.220">
    <property type="match status" value="1"/>
</dbReference>
<evidence type="ECO:0000256" key="1">
    <source>
        <dbReference type="ARBA" id="ARBA00001974"/>
    </source>
</evidence>
<dbReference type="SUPFAM" id="SSF51730">
    <property type="entry name" value="FAD-linked oxidoreductase"/>
    <property type="match status" value="1"/>
</dbReference>
<accession>A0ABP6M2G3</accession>
<dbReference type="EMBL" id="BAAAVT010000011">
    <property type="protein sequence ID" value="GAA3067047.1"/>
    <property type="molecule type" value="Genomic_DNA"/>
</dbReference>
<dbReference type="RefSeq" id="WP_344680839.1">
    <property type="nucleotide sequence ID" value="NZ_BAAAVT010000011.1"/>
</dbReference>
<comment type="caution">
    <text evidence="10">The sequence shown here is derived from an EMBL/GenBank/DDBJ whole genome shotgun (WGS) entry which is preliminary data.</text>
</comment>
<reference evidence="11" key="1">
    <citation type="journal article" date="2019" name="Int. J. Syst. Evol. Microbiol.">
        <title>The Global Catalogue of Microorganisms (GCM) 10K type strain sequencing project: providing services to taxonomists for standard genome sequencing and annotation.</title>
        <authorList>
            <consortium name="The Broad Institute Genomics Platform"/>
            <consortium name="The Broad Institute Genome Sequencing Center for Infectious Disease"/>
            <person name="Wu L."/>
            <person name="Ma J."/>
        </authorList>
    </citation>
    <scope>NUCLEOTIDE SEQUENCE [LARGE SCALE GENOMIC DNA]</scope>
    <source>
        <strain evidence="11">JCM 14309</strain>
    </source>
</reference>
<evidence type="ECO:0000256" key="8">
    <source>
        <dbReference type="RuleBase" id="RU003862"/>
    </source>
</evidence>
<gene>
    <name evidence="10" type="ORF">GCM10010529_19830</name>
</gene>
<dbReference type="PANTHER" id="PTHR45754">
    <property type="entry name" value="METHYLENETETRAHYDROFOLATE REDUCTASE"/>
    <property type="match status" value="1"/>
</dbReference>
<evidence type="ECO:0000256" key="2">
    <source>
        <dbReference type="ARBA" id="ARBA00004777"/>
    </source>
</evidence>
<comment type="pathway">
    <text evidence="2 8">One-carbon metabolism; tetrahydrofolate interconversion.</text>
</comment>
<dbReference type="InterPro" id="IPR003171">
    <property type="entry name" value="Mehydrof_redctse-like"/>
</dbReference>
<comment type="similarity">
    <text evidence="3 8">Belongs to the methylenetetrahydrofolate reductase family.</text>
</comment>